<evidence type="ECO:0000313" key="3">
    <source>
        <dbReference type="Proteomes" id="UP001153076"/>
    </source>
</evidence>
<proteinExistence type="predicted"/>
<keyword evidence="1" id="KW-0732">Signal</keyword>
<name>A0A9Q1GL71_9CARY</name>
<evidence type="ECO:0008006" key="4">
    <source>
        <dbReference type="Google" id="ProtNLM"/>
    </source>
</evidence>
<reference evidence="2" key="1">
    <citation type="submission" date="2022-04" db="EMBL/GenBank/DDBJ databases">
        <title>Carnegiea gigantea Genome sequencing and assembly v2.</title>
        <authorList>
            <person name="Copetti D."/>
            <person name="Sanderson M.J."/>
            <person name="Burquez A."/>
            <person name="Wojciechowski M.F."/>
        </authorList>
    </citation>
    <scope>NUCLEOTIDE SEQUENCE</scope>
    <source>
        <strain evidence="2">SGP5-SGP5p</strain>
        <tissue evidence="2">Aerial part</tissue>
    </source>
</reference>
<protein>
    <recommendedName>
        <fullName evidence="4">Secreted protein</fullName>
    </recommendedName>
</protein>
<keyword evidence="3" id="KW-1185">Reference proteome</keyword>
<dbReference type="EMBL" id="JAKOGI010002915">
    <property type="protein sequence ID" value="KAJ8421110.1"/>
    <property type="molecule type" value="Genomic_DNA"/>
</dbReference>
<feature type="signal peptide" evidence="1">
    <location>
        <begin position="1"/>
        <end position="20"/>
    </location>
</feature>
<accession>A0A9Q1GL71</accession>
<sequence length="159" mass="17697">MAMSVALLLSLGHFFSSCTASASALEWASSRWHCRSPFSASKASFSFFIFSRRCLYLATNSSDFLHSALRSRIRFSRAEMDRVDHTNFNAGANAWQIILQKKSQSLGFRQVLHQGIFDGGISHQEIHGLGLSVHRGLPDSPLVFLGIAHSRRSQRNVEG</sequence>
<dbReference type="Proteomes" id="UP001153076">
    <property type="component" value="Unassembled WGS sequence"/>
</dbReference>
<comment type="caution">
    <text evidence="2">The sequence shown here is derived from an EMBL/GenBank/DDBJ whole genome shotgun (WGS) entry which is preliminary data.</text>
</comment>
<evidence type="ECO:0000256" key="1">
    <source>
        <dbReference type="SAM" id="SignalP"/>
    </source>
</evidence>
<gene>
    <name evidence="2" type="ORF">Cgig2_009239</name>
</gene>
<evidence type="ECO:0000313" key="2">
    <source>
        <dbReference type="EMBL" id="KAJ8421110.1"/>
    </source>
</evidence>
<dbReference type="AlphaFoldDB" id="A0A9Q1GL71"/>
<feature type="chain" id="PRO_5040430730" description="Secreted protein" evidence="1">
    <location>
        <begin position="21"/>
        <end position="159"/>
    </location>
</feature>
<organism evidence="2 3">
    <name type="scientific">Carnegiea gigantea</name>
    <dbReference type="NCBI Taxonomy" id="171969"/>
    <lineage>
        <taxon>Eukaryota</taxon>
        <taxon>Viridiplantae</taxon>
        <taxon>Streptophyta</taxon>
        <taxon>Embryophyta</taxon>
        <taxon>Tracheophyta</taxon>
        <taxon>Spermatophyta</taxon>
        <taxon>Magnoliopsida</taxon>
        <taxon>eudicotyledons</taxon>
        <taxon>Gunneridae</taxon>
        <taxon>Pentapetalae</taxon>
        <taxon>Caryophyllales</taxon>
        <taxon>Cactineae</taxon>
        <taxon>Cactaceae</taxon>
        <taxon>Cactoideae</taxon>
        <taxon>Echinocereeae</taxon>
        <taxon>Carnegiea</taxon>
    </lineage>
</organism>